<name>A0AAV2T1P4_CALDB</name>
<organism evidence="1 2">
    <name type="scientific">Calicophoron daubneyi</name>
    <name type="common">Rumen fluke</name>
    <name type="synonym">Paramphistomum daubneyi</name>
    <dbReference type="NCBI Taxonomy" id="300641"/>
    <lineage>
        <taxon>Eukaryota</taxon>
        <taxon>Metazoa</taxon>
        <taxon>Spiralia</taxon>
        <taxon>Lophotrochozoa</taxon>
        <taxon>Platyhelminthes</taxon>
        <taxon>Trematoda</taxon>
        <taxon>Digenea</taxon>
        <taxon>Plagiorchiida</taxon>
        <taxon>Pronocephalata</taxon>
        <taxon>Paramphistomoidea</taxon>
        <taxon>Paramphistomidae</taxon>
        <taxon>Calicophoron</taxon>
    </lineage>
</organism>
<protein>
    <submittedName>
        <fullName evidence="1">Uncharacterized protein</fullName>
    </submittedName>
</protein>
<sequence>MSTSAGSRQSNRTLLVFRTTSKGAVKASTRALPPSLSNDEGAHLGPQLRSISESPVHVRCRQLLFKCHEYSSVPHRAACILSHWLLSCWTADGYVTLWLRRLAVNSWLGGLEFKLLFEMFSQTFEPATL</sequence>
<reference evidence="1" key="1">
    <citation type="submission" date="2024-06" db="EMBL/GenBank/DDBJ databases">
        <authorList>
            <person name="Liu X."/>
            <person name="Lenzi L."/>
            <person name="Haldenby T S."/>
            <person name="Uol C."/>
        </authorList>
    </citation>
    <scope>NUCLEOTIDE SEQUENCE</scope>
</reference>
<evidence type="ECO:0000313" key="2">
    <source>
        <dbReference type="Proteomes" id="UP001497525"/>
    </source>
</evidence>
<gene>
    <name evidence="1" type="ORF">CDAUBV1_LOCUS1496</name>
</gene>
<evidence type="ECO:0000313" key="1">
    <source>
        <dbReference type="EMBL" id="CAL5130054.1"/>
    </source>
</evidence>
<dbReference type="AlphaFoldDB" id="A0AAV2T1P4"/>
<proteinExistence type="predicted"/>
<accession>A0AAV2T1P4</accession>
<dbReference type="EMBL" id="CAXLJL010000057">
    <property type="protein sequence ID" value="CAL5130054.1"/>
    <property type="molecule type" value="Genomic_DNA"/>
</dbReference>
<dbReference type="Proteomes" id="UP001497525">
    <property type="component" value="Unassembled WGS sequence"/>
</dbReference>
<comment type="caution">
    <text evidence="1">The sequence shown here is derived from an EMBL/GenBank/DDBJ whole genome shotgun (WGS) entry which is preliminary data.</text>
</comment>